<keyword evidence="3" id="KW-1185">Reference proteome</keyword>
<dbReference type="EMBL" id="JBBPDW010000002">
    <property type="protein sequence ID" value="KAK7555676.1"/>
    <property type="molecule type" value="Genomic_DNA"/>
</dbReference>
<evidence type="ECO:0000313" key="2">
    <source>
        <dbReference type="EMBL" id="KAK7555676.1"/>
    </source>
</evidence>
<comment type="caution">
    <text evidence="2">The sequence shown here is derived from an EMBL/GenBank/DDBJ whole genome shotgun (WGS) entry which is preliminary data.</text>
</comment>
<feature type="region of interest" description="Disordered" evidence="1">
    <location>
        <begin position="102"/>
        <end position="158"/>
    </location>
</feature>
<feature type="compositionally biased region" description="Basic residues" evidence="1">
    <location>
        <begin position="112"/>
        <end position="124"/>
    </location>
</feature>
<evidence type="ECO:0000313" key="3">
    <source>
        <dbReference type="Proteomes" id="UP001365128"/>
    </source>
</evidence>
<dbReference type="Proteomes" id="UP001365128">
    <property type="component" value="Unassembled WGS sequence"/>
</dbReference>
<sequence length="208" mass="23069">MFIADHPTHPLIPGTTALLARRELIKKKKKKKAPTTRHNARQEITAGRRSIVHWLSSVPLALSLSLSLSLSLFACPAPQSTVRYLCPRIHAIRFVASFPSVSMPQHSLPQPPHRRNARQARKKAQFSPLSQPRLSPSSTTRPASPRLPSRTQNSKHSSIQHAIPYAIQRQAPHRCSHAVLVWPCHPAAGKKIAQATLSSTTTRTSKQK</sequence>
<feature type="compositionally biased region" description="Low complexity" evidence="1">
    <location>
        <begin position="125"/>
        <end position="151"/>
    </location>
</feature>
<gene>
    <name evidence="2" type="ORF">IWX46DRAFT_136358</name>
</gene>
<reference evidence="2 3" key="1">
    <citation type="submission" date="2024-04" db="EMBL/GenBank/DDBJ databases">
        <title>Phyllosticta paracitricarpa is synonymous to the EU quarantine fungus P. citricarpa based on phylogenomic analyses.</title>
        <authorList>
            <consortium name="Lawrence Berkeley National Laboratory"/>
            <person name="Van Ingen-Buijs V.A."/>
            <person name="Van Westerhoven A.C."/>
            <person name="Haridas S."/>
            <person name="Skiadas P."/>
            <person name="Martin F."/>
            <person name="Groenewald J.Z."/>
            <person name="Crous P.W."/>
            <person name="Seidl M.F."/>
        </authorList>
    </citation>
    <scope>NUCLEOTIDE SEQUENCE [LARGE SCALE GENOMIC DNA]</scope>
    <source>
        <strain evidence="2 3">CBS 122670</strain>
    </source>
</reference>
<organism evidence="2 3">
    <name type="scientific">Phyllosticta citricarpa</name>
    <dbReference type="NCBI Taxonomy" id="55181"/>
    <lineage>
        <taxon>Eukaryota</taxon>
        <taxon>Fungi</taxon>
        <taxon>Dikarya</taxon>
        <taxon>Ascomycota</taxon>
        <taxon>Pezizomycotina</taxon>
        <taxon>Dothideomycetes</taxon>
        <taxon>Dothideomycetes incertae sedis</taxon>
        <taxon>Botryosphaeriales</taxon>
        <taxon>Phyllostictaceae</taxon>
        <taxon>Phyllosticta</taxon>
    </lineage>
</organism>
<accession>A0ABR1MPP1</accession>
<evidence type="ECO:0000256" key="1">
    <source>
        <dbReference type="SAM" id="MobiDB-lite"/>
    </source>
</evidence>
<proteinExistence type="predicted"/>
<name>A0ABR1MPP1_9PEZI</name>
<protein>
    <submittedName>
        <fullName evidence="2">Uncharacterized protein</fullName>
    </submittedName>
</protein>